<dbReference type="AlphaFoldDB" id="A0A927BT88"/>
<accession>A0A927BT88</accession>
<keyword evidence="5" id="KW-1185">Reference proteome</keyword>
<dbReference type="RefSeq" id="WP_190916866.1">
    <property type="nucleotide sequence ID" value="NZ_JACXIZ010000015.1"/>
</dbReference>
<protein>
    <submittedName>
        <fullName evidence="4">Helix-turn-helix transcriptional regulator</fullName>
    </submittedName>
</protein>
<evidence type="ECO:0000256" key="1">
    <source>
        <dbReference type="ARBA" id="ARBA00023015"/>
    </source>
</evidence>
<dbReference type="InterPro" id="IPR053142">
    <property type="entry name" value="PchR_regulatory_protein"/>
</dbReference>
<dbReference type="GO" id="GO:0043565">
    <property type="term" value="F:sequence-specific DNA binding"/>
    <property type="evidence" value="ECO:0007669"/>
    <property type="project" value="InterPro"/>
</dbReference>
<dbReference type="EMBL" id="JACXIZ010000015">
    <property type="protein sequence ID" value="MBD2845345.1"/>
    <property type="molecule type" value="Genomic_DNA"/>
</dbReference>
<dbReference type="SUPFAM" id="SSF46689">
    <property type="entry name" value="Homeodomain-like"/>
    <property type="match status" value="2"/>
</dbReference>
<dbReference type="GO" id="GO:0003700">
    <property type="term" value="F:DNA-binding transcription factor activity"/>
    <property type="evidence" value="ECO:0007669"/>
    <property type="project" value="InterPro"/>
</dbReference>
<organism evidence="4 5">
    <name type="scientific">Paenibacillus sabuli</name>
    <dbReference type="NCBI Taxonomy" id="2772509"/>
    <lineage>
        <taxon>Bacteria</taxon>
        <taxon>Bacillati</taxon>
        <taxon>Bacillota</taxon>
        <taxon>Bacilli</taxon>
        <taxon>Bacillales</taxon>
        <taxon>Paenibacillaceae</taxon>
        <taxon>Paenibacillus</taxon>
    </lineage>
</organism>
<reference evidence="4" key="1">
    <citation type="submission" date="2020-09" db="EMBL/GenBank/DDBJ databases">
        <title>A novel bacterium of genus Paenibacillus, isolated from South China Sea.</title>
        <authorList>
            <person name="Huang H."/>
            <person name="Mo K."/>
            <person name="Hu Y."/>
        </authorList>
    </citation>
    <scope>NUCLEOTIDE SEQUENCE</scope>
    <source>
        <strain evidence="4">IB182496</strain>
    </source>
</reference>
<dbReference type="PROSITE" id="PS01124">
    <property type="entry name" value="HTH_ARAC_FAMILY_2"/>
    <property type="match status" value="1"/>
</dbReference>
<evidence type="ECO:0000256" key="2">
    <source>
        <dbReference type="ARBA" id="ARBA00023163"/>
    </source>
</evidence>
<dbReference type="InterPro" id="IPR018060">
    <property type="entry name" value="HTH_AraC"/>
</dbReference>
<comment type="caution">
    <text evidence="4">The sequence shown here is derived from an EMBL/GenBank/DDBJ whole genome shotgun (WGS) entry which is preliminary data.</text>
</comment>
<dbReference type="Proteomes" id="UP000621560">
    <property type="component" value="Unassembled WGS sequence"/>
</dbReference>
<keyword evidence="1" id="KW-0805">Transcription regulation</keyword>
<feature type="domain" description="HTH araC/xylS-type" evidence="3">
    <location>
        <begin position="215"/>
        <end position="313"/>
    </location>
</feature>
<proteinExistence type="predicted"/>
<evidence type="ECO:0000259" key="3">
    <source>
        <dbReference type="PROSITE" id="PS01124"/>
    </source>
</evidence>
<gene>
    <name evidence="4" type="ORF">IDH44_09095</name>
</gene>
<dbReference type="PANTHER" id="PTHR47893:SF1">
    <property type="entry name" value="REGULATORY PROTEIN PCHR"/>
    <property type="match status" value="1"/>
</dbReference>
<dbReference type="InterPro" id="IPR009057">
    <property type="entry name" value="Homeodomain-like_sf"/>
</dbReference>
<dbReference type="Gene3D" id="1.10.10.60">
    <property type="entry name" value="Homeodomain-like"/>
    <property type="match status" value="1"/>
</dbReference>
<dbReference type="Pfam" id="PF12833">
    <property type="entry name" value="HTH_18"/>
    <property type="match status" value="1"/>
</dbReference>
<evidence type="ECO:0000313" key="4">
    <source>
        <dbReference type="EMBL" id="MBD2845345.1"/>
    </source>
</evidence>
<dbReference type="PANTHER" id="PTHR47893">
    <property type="entry name" value="REGULATORY PROTEIN PCHR"/>
    <property type="match status" value="1"/>
</dbReference>
<keyword evidence="2" id="KW-0804">Transcription</keyword>
<evidence type="ECO:0000313" key="5">
    <source>
        <dbReference type="Proteomes" id="UP000621560"/>
    </source>
</evidence>
<sequence>MNESTRQLNTRLRAWMEEAPGRTPDRSYFAVPEELGVGGCRRIDMSDGVQLHLNTMCLNQSLCLEGRTRGPVWMLACCMAESIQWTQEGSGRLHRIGTGECKLYPLQDMTERSLFEAGIRYTGASLTIRPERLAAYGAPELDPSRLQPHSFGMTADMRLILEQVAGCAMTGRLREMYLEAKLSEMLALSLAGPGRAVAGHGARGELSRTDLARLQEARDILDARFAAPPGLAELARSVQLNEYKLKRGFKQVFGKPVYAYVLDKRMMAARRMLEVEGVTVREAAERVGYANSQHFSRAFQRAFHCNPSSLRTERIIGLR</sequence>
<dbReference type="SMART" id="SM00342">
    <property type="entry name" value="HTH_ARAC"/>
    <property type="match status" value="1"/>
</dbReference>
<name>A0A927BT88_9BACL</name>